<evidence type="ECO:0000313" key="3">
    <source>
        <dbReference type="Proteomes" id="UP000308054"/>
    </source>
</evidence>
<dbReference type="EMBL" id="SRXW01000003">
    <property type="protein sequence ID" value="TGY88241.1"/>
    <property type="molecule type" value="Genomic_DNA"/>
</dbReference>
<dbReference type="Proteomes" id="UP000308054">
    <property type="component" value="Unassembled WGS sequence"/>
</dbReference>
<comment type="caution">
    <text evidence="2">The sequence shown here is derived from an EMBL/GenBank/DDBJ whole genome shotgun (WGS) entry which is preliminary data.</text>
</comment>
<dbReference type="InterPro" id="IPR025833">
    <property type="entry name" value="GDYXXLXY"/>
</dbReference>
<sequence>MTRPVRLVLVAALMTAFLAGLVAMHAQARRTGTEIVLAMEPVDPRDILLGHYVELVTPLHRLDTRDFDATAEDWEPGDTIFVKVEPGPDGSWQPAAIYRSEAHPALTESAAVLVRGKVHSAYEVPEFTDREVVPEDGGQPYTVPERVEGSEHTVLSVSYNIERYYAGQETALALEAMRNDDRLRLIVSVGPGGNAVIKGLEIDGAAQYESLF</sequence>
<dbReference type="Pfam" id="PF14345">
    <property type="entry name" value="GDYXXLXY"/>
    <property type="match status" value="1"/>
</dbReference>
<evidence type="ECO:0000313" key="2">
    <source>
        <dbReference type="EMBL" id="TGY88241.1"/>
    </source>
</evidence>
<evidence type="ECO:0000256" key="1">
    <source>
        <dbReference type="SAM" id="SignalP"/>
    </source>
</evidence>
<name>A0A4S2GZ78_9PROT</name>
<dbReference type="OrthoDB" id="4868247at2"/>
<dbReference type="AlphaFoldDB" id="A0A4S2GZ78"/>
<proteinExistence type="predicted"/>
<protein>
    <recommendedName>
        <fullName evidence="4">GDYXXLXY domain-containing protein</fullName>
    </recommendedName>
</protein>
<reference evidence="2 3" key="1">
    <citation type="journal article" date="2017" name="Int. J. Syst. Evol. Microbiol.">
        <title>Marinicauda algicola sp. nov., isolated from a marine red alga Rhodosorus marinus.</title>
        <authorList>
            <person name="Jeong S.E."/>
            <person name="Jeon S.H."/>
            <person name="Chun B.H."/>
            <person name="Kim D.W."/>
            <person name="Jeon C.O."/>
        </authorList>
    </citation>
    <scope>NUCLEOTIDE SEQUENCE [LARGE SCALE GENOMIC DNA]</scope>
    <source>
        <strain evidence="2 3">JCM 31718</strain>
    </source>
</reference>
<keyword evidence="1" id="KW-0732">Signal</keyword>
<feature type="signal peptide" evidence="1">
    <location>
        <begin position="1"/>
        <end position="28"/>
    </location>
</feature>
<evidence type="ECO:0008006" key="4">
    <source>
        <dbReference type="Google" id="ProtNLM"/>
    </source>
</evidence>
<feature type="chain" id="PRO_5020907723" description="GDYXXLXY domain-containing protein" evidence="1">
    <location>
        <begin position="29"/>
        <end position="212"/>
    </location>
</feature>
<keyword evidence="3" id="KW-1185">Reference proteome</keyword>
<accession>A0A4S2GZ78</accession>
<dbReference type="RefSeq" id="WP_135996086.1">
    <property type="nucleotide sequence ID" value="NZ_CP071057.1"/>
</dbReference>
<organism evidence="2 3">
    <name type="scientific">Marinicauda algicola</name>
    <dbReference type="NCBI Taxonomy" id="2029849"/>
    <lineage>
        <taxon>Bacteria</taxon>
        <taxon>Pseudomonadati</taxon>
        <taxon>Pseudomonadota</taxon>
        <taxon>Alphaproteobacteria</taxon>
        <taxon>Maricaulales</taxon>
        <taxon>Maricaulaceae</taxon>
        <taxon>Marinicauda</taxon>
    </lineage>
</organism>
<gene>
    <name evidence="2" type="ORF">E5163_10440</name>
</gene>